<dbReference type="InterPro" id="IPR005546">
    <property type="entry name" value="Autotransporte_beta"/>
</dbReference>
<feature type="chain" id="PRO_5046742242" evidence="1">
    <location>
        <begin position="22"/>
        <end position="960"/>
    </location>
</feature>
<keyword evidence="4" id="KW-1185">Reference proteome</keyword>
<dbReference type="NCBIfam" id="TIGR01414">
    <property type="entry name" value="autotrans_barl"/>
    <property type="match status" value="1"/>
</dbReference>
<protein>
    <submittedName>
        <fullName evidence="3">Autotransporter domain-containing protein</fullName>
    </submittedName>
</protein>
<dbReference type="SUPFAM" id="SSF103515">
    <property type="entry name" value="Autotransporter"/>
    <property type="match status" value="1"/>
</dbReference>
<proteinExistence type="predicted"/>
<evidence type="ECO:0000313" key="3">
    <source>
        <dbReference type="EMBL" id="MCU6677583.1"/>
    </source>
</evidence>
<reference evidence="3" key="1">
    <citation type="submission" date="2022-05" db="EMBL/GenBank/DDBJ databases">
        <title>Description of a novel species of Leclercia; Leclercia tamurae and the Proposal for a Novel Genus Silvania gen. nov. Containing Two Novel Species Silvania hatchlandensis sp. nov. and Silvania confinis sp. nov. Isolated from the Rhizosphere of Oak.</title>
        <authorList>
            <person name="Maddock D.W."/>
            <person name="Brady C.L."/>
            <person name="Denman S."/>
            <person name="Arnold D."/>
        </authorList>
    </citation>
    <scope>NUCLEOTIDE SEQUENCE</scope>
    <source>
        <strain evidence="3">H6S3</strain>
    </source>
</reference>
<organism evidence="3 4">
    <name type="scientific">Leclercia tamurae</name>
    <dbReference type="NCBI Taxonomy" id="2926467"/>
    <lineage>
        <taxon>Bacteria</taxon>
        <taxon>Pseudomonadati</taxon>
        <taxon>Pseudomonadota</taxon>
        <taxon>Gammaproteobacteria</taxon>
        <taxon>Enterobacterales</taxon>
        <taxon>Enterobacteriaceae</taxon>
        <taxon>Leclercia</taxon>
    </lineage>
</organism>
<dbReference type="InterPro" id="IPR036709">
    <property type="entry name" value="Autotransporte_beta_dom_sf"/>
</dbReference>
<evidence type="ECO:0000259" key="2">
    <source>
        <dbReference type="PROSITE" id="PS51208"/>
    </source>
</evidence>
<keyword evidence="1" id="KW-0732">Signal</keyword>
<evidence type="ECO:0000313" key="4">
    <source>
        <dbReference type="Proteomes" id="UP001062027"/>
    </source>
</evidence>
<evidence type="ECO:0000256" key="1">
    <source>
        <dbReference type="SAM" id="SignalP"/>
    </source>
</evidence>
<gene>
    <name evidence="3" type="ORF">M8318_07850</name>
</gene>
<dbReference type="InterPro" id="IPR006315">
    <property type="entry name" value="OM_autotransptr_brl_dom"/>
</dbReference>
<dbReference type="Gene3D" id="2.40.128.130">
    <property type="entry name" value="Autotransporter beta-domain"/>
    <property type="match status" value="1"/>
</dbReference>
<dbReference type="SMART" id="SM00869">
    <property type="entry name" value="Autotransporter"/>
    <property type="match status" value="1"/>
</dbReference>
<dbReference type="Proteomes" id="UP001062027">
    <property type="component" value="Unassembled WGS sequence"/>
</dbReference>
<feature type="signal peptide" evidence="1">
    <location>
        <begin position="1"/>
        <end position="21"/>
    </location>
</feature>
<dbReference type="PROSITE" id="PS51208">
    <property type="entry name" value="AUTOTRANSPORTER"/>
    <property type="match status" value="1"/>
</dbReference>
<dbReference type="Pfam" id="PF03797">
    <property type="entry name" value="Autotransporter"/>
    <property type="match status" value="1"/>
</dbReference>
<sequence length="960" mass="99532">MEKKRLSQLISLLVASTTAQAYATSPELIIDTPTSNVQIADAKEVVHITQNGFVTGMPVSALAVNAGVTVTTLTNDGVINDQNGMPLFLSNNLVQIDGTVDQLNNNGTIASVNENQINSVFAVGTSGVVNTLTNTGTIKGNSNNYYSGNYNTGTLNNAGTIHTLNNTADGKILGSLGISNQGTIDNLINTGLIGATDAENNNYIGHNGAIFNMGTIGTLHNTGSIDGGTSDNYGRSGISNQGNITTLVNDNKINGSFAGIINYGTVGSIENNGQITGNYVAIYSYGPSGLIVNNGLLTGGNYALMVGSNNSDGVTLTNTGDIAGNIDALNATRLIINGGTTTTGTLSGIDGATGTIMGSDVVFNTGSLLLNDNIVTSLPEYGLMSLQMSDEKPVSNVTVVNEAASLQVNNSINIAGDYHQKAAATLISGVSDLATANGDLLADTGYGRLNVSGNATIDAGSSVNLLRTGSTYQFAEGQRYVVINAAGTETDYHAGQLNYKALGYRGTVNGSVYEEAESKALVLTLGAEPVIPDPVEPQPEPTPDVTPPVVTEPEVTPPVVTVPTPTQPAPAEPAPAQPTKRGYATIPSATAALGGLAHYSGISSPQLLDLYNASLAIEGKQEANRAGERLSTSQNLNTSSAATVATSTAQAVVGAHIDAVRNPQASGTSGVATGDDYANNWIVWGQPFGGYARQDSTDNVSGYTAKFGGLIIGADRALGDNWRLGAALNYSNTSVHGKDNLSGNNSTADNYGVIGYAGYTGNPWYLNLSAGLNRQNYSSVRRADFTGFSGTAHGKFNGQSITLQSELGYPIALPADVVLTPLAGLTYGYQHVDGYSETGGNGMALDVSSTHAQSVMSDIGVRIEKSFATGLGNLTPFAQVSWIHQYDNRQVSSHATYAADAIGETSFITKGASPVEDMAGVAVGTTLYDANDLSLDARYDLQAGDRYQAHTFSLRLRKSF</sequence>
<dbReference type="RefSeq" id="WP_262661831.1">
    <property type="nucleotide sequence ID" value="NZ_JAMHKS010000070.1"/>
</dbReference>
<dbReference type="EMBL" id="JAMHKS010000070">
    <property type="protein sequence ID" value="MCU6677583.1"/>
    <property type="molecule type" value="Genomic_DNA"/>
</dbReference>
<accession>A0ABT2R9T3</accession>
<feature type="domain" description="Autotransporter" evidence="2">
    <location>
        <begin position="676"/>
        <end position="960"/>
    </location>
</feature>
<comment type="caution">
    <text evidence="3">The sequence shown here is derived from an EMBL/GenBank/DDBJ whole genome shotgun (WGS) entry which is preliminary data.</text>
</comment>
<name>A0ABT2R9T3_9ENTR</name>